<keyword evidence="2" id="KW-0813">Transport</keyword>
<keyword evidence="3" id="KW-0004">4Fe-4S</keyword>
<dbReference type="PANTHER" id="PTHR39163">
    <property type="entry name" value="FERREDOXIN"/>
    <property type="match status" value="1"/>
</dbReference>
<dbReference type="EMBL" id="UINC01001039">
    <property type="protein sequence ID" value="SUZ68620.1"/>
    <property type="molecule type" value="Genomic_DNA"/>
</dbReference>
<dbReference type="AlphaFoldDB" id="A0A381PNV4"/>
<dbReference type="GO" id="GO:0005506">
    <property type="term" value="F:iron ion binding"/>
    <property type="evidence" value="ECO:0007669"/>
    <property type="project" value="InterPro"/>
</dbReference>
<dbReference type="PROSITE" id="PS51379">
    <property type="entry name" value="4FE4S_FER_2"/>
    <property type="match status" value="1"/>
</dbReference>
<dbReference type="PRINTS" id="PR00352">
    <property type="entry name" value="3FE4SFRDOXIN"/>
</dbReference>
<keyword evidence="5" id="KW-0249">Electron transport</keyword>
<name>A0A381PNV4_9ZZZZ</name>
<dbReference type="SUPFAM" id="SSF54862">
    <property type="entry name" value="4Fe-4S ferredoxins"/>
    <property type="match status" value="1"/>
</dbReference>
<keyword evidence="6" id="KW-0408">Iron</keyword>
<dbReference type="Pfam" id="PF13459">
    <property type="entry name" value="Fer4_15"/>
    <property type="match status" value="1"/>
</dbReference>
<evidence type="ECO:0000256" key="2">
    <source>
        <dbReference type="ARBA" id="ARBA00022448"/>
    </source>
</evidence>
<evidence type="ECO:0000256" key="5">
    <source>
        <dbReference type="ARBA" id="ARBA00022982"/>
    </source>
</evidence>
<dbReference type="InterPro" id="IPR017896">
    <property type="entry name" value="4Fe4S_Fe-S-bd"/>
</dbReference>
<keyword evidence="4" id="KW-0479">Metal-binding</keyword>
<evidence type="ECO:0000256" key="1">
    <source>
        <dbReference type="ARBA" id="ARBA00001966"/>
    </source>
</evidence>
<evidence type="ECO:0000256" key="3">
    <source>
        <dbReference type="ARBA" id="ARBA00022485"/>
    </source>
</evidence>
<organism evidence="9">
    <name type="scientific">marine metagenome</name>
    <dbReference type="NCBI Taxonomy" id="408172"/>
    <lineage>
        <taxon>unclassified sequences</taxon>
        <taxon>metagenomes</taxon>
        <taxon>ecological metagenomes</taxon>
    </lineage>
</organism>
<comment type="cofactor">
    <cofactor evidence="1">
        <name>[4Fe-4S] cluster</name>
        <dbReference type="ChEBI" id="CHEBI:49883"/>
    </cofactor>
</comment>
<dbReference type="InterPro" id="IPR052395">
    <property type="entry name" value="ET_Ferredoxin"/>
</dbReference>
<dbReference type="GO" id="GO:0009055">
    <property type="term" value="F:electron transfer activity"/>
    <property type="evidence" value="ECO:0007669"/>
    <property type="project" value="InterPro"/>
</dbReference>
<dbReference type="Gene3D" id="3.30.70.20">
    <property type="match status" value="1"/>
</dbReference>
<dbReference type="InterPro" id="IPR001080">
    <property type="entry name" value="3Fe4S_ferredoxin"/>
</dbReference>
<protein>
    <recommendedName>
        <fullName evidence="8">4Fe-4S ferredoxin-type domain-containing protein</fullName>
    </recommendedName>
</protein>
<sequence>MKVWIDQDLCTGDGLCEEIAPDVFTLLDDGLAYVVEDGSVMSDPGGAEALANFADSQLDAVIESAEECPGECIYIEAE</sequence>
<accession>A0A381PNV4</accession>
<evidence type="ECO:0000313" key="9">
    <source>
        <dbReference type="EMBL" id="SUZ68620.1"/>
    </source>
</evidence>
<evidence type="ECO:0000256" key="4">
    <source>
        <dbReference type="ARBA" id="ARBA00022723"/>
    </source>
</evidence>
<reference evidence="9" key="1">
    <citation type="submission" date="2018-05" db="EMBL/GenBank/DDBJ databases">
        <authorList>
            <person name="Lanie J.A."/>
            <person name="Ng W.-L."/>
            <person name="Kazmierczak K.M."/>
            <person name="Andrzejewski T.M."/>
            <person name="Davidsen T.M."/>
            <person name="Wayne K.J."/>
            <person name="Tettelin H."/>
            <person name="Glass J.I."/>
            <person name="Rusch D."/>
            <person name="Podicherti R."/>
            <person name="Tsui H.-C.T."/>
            <person name="Winkler M.E."/>
        </authorList>
    </citation>
    <scope>NUCLEOTIDE SEQUENCE</scope>
</reference>
<gene>
    <name evidence="9" type="ORF">METZ01_LOCUS21474</name>
</gene>
<evidence type="ECO:0000256" key="7">
    <source>
        <dbReference type="ARBA" id="ARBA00023014"/>
    </source>
</evidence>
<evidence type="ECO:0000256" key="6">
    <source>
        <dbReference type="ARBA" id="ARBA00023004"/>
    </source>
</evidence>
<dbReference type="GO" id="GO:0051539">
    <property type="term" value="F:4 iron, 4 sulfur cluster binding"/>
    <property type="evidence" value="ECO:0007669"/>
    <property type="project" value="UniProtKB-KW"/>
</dbReference>
<proteinExistence type="predicted"/>
<evidence type="ECO:0000259" key="8">
    <source>
        <dbReference type="PROSITE" id="PS51379"/>
    </source>
</evidence>
<feature type="domain" description="4Fe-4S ferredoxin-type" evidence="8">
    <location>
        <begin position="1"/>
        <end position="29"/>
    </location>
</feature>
<dbReference type="PANTHER" id="PTHR39163:SF1">
    <property type="entry name" value="FERREDOXIN"/>
    <property type="match status" value="1"/>
</dbReference>
<keyword evidence="7" id="KW-0411">Iron-sulfur</keyword>